<organism evidence="2 3">
    <name type="scientific">Novilysobacter luteus</name>
    <dbReference type="NCBI Taxonomy" id="2822368"/>
    <lineage>
        <taxon>Bacteria</taxon>
        <taxon>Pseudomonadati</taxon>
        <taxon>Pseudomonadota</taxon>
        <taxon>Gammaproteobacteria</taxon>
        <taxon>Lysobacterales</taxon>
        <taxon>Lysobacteraceae</taxon>
        <taxon>Novilysobacter</taxon>
    </lineage>
</organism>
<dbReference type="Pfam" id="PF07238">
    <property type="entry name" value="PilZ"/>
    <property type="match status" value="1"/>
</dbReference>
<keyword evidence="3" id="KW-1185">Reference proteome</keyword>
<gene>
    <name evidence="2" type="ORF">LYB30171_00587</name>
</gene>
<name>A0ABM8UD52_9GAMM</name>
<feature type="domain" description="PilZ" evidence="1">
    <location>
        <begin position="7"/>
        <end position="107"/>
    </location>
</feature>
<evidence type="ECO:0000313" key="3">
    <source>
        <dbReference type="Proteomes" id="UP000680116"/>
    </source>
</evidence>
<evidence type="ECO:0000313" key="2">
    <source>
        <dbReference type="EMBL" id="CAG4969796.1"/>
    </source>
</evidence>
<dbReference type="EMBL" id="OU015430">
    <property type="protein sequence ID" value="CAG4969796.1"/>
    <property type="molecule type" value="Genomic_DNA"/>
</dbReference>
<dbReference type="Proteomes" id="UP000680116">
    <property type="component" value="Chromosome"/>
</dbReference>
<proteinExistence type="predicted"/>
<evidence type="ECO:0000259" key="1">
    <source>
        <dbReference type="Pfam" id="PF07238"/>
    </source>
</evidence>
<sequence>MTADEYRRAPRHDVPDTVRVIDTMTGAVVGRIGNISESGMLLIASMPLADDALYQFRLEIGDERHPVIEVGAHLLWQDQASAAGQIWMGFRFIKVIDAHAQPLRDWLRSLAARAG</sequence>
<dbReference type="Gene3D" id="2.40.10.220">
    <property type="entry name" value="predicted glycosyltransferase like domains"/>
    <property type="match status" value="1"/>
</dbReference>
<dbReference type="InterPro" id="IPR009875">
    <property type="entry name" value="PilZ_domain"/>
</dbReference>
<protein>
    <recommendedName>
        <fullName evidence="1">PilZ domain-containing protein</fullName>
    </recommendedName>
</protein>
<dbReference type="RefSeq" id="WP_215219575.1">
    <property type="nucleotide sequence ID" value="NZ_OU015430.1"/>
</dbReference>
<accession>A0ABM8UD52</accession>
<reference evidence="2 3" key="1">
    <citation type="submission" date="2021-04" db="EMBL/GenBank/DDBJ databases">
        <authorList>
            <person name="Rodrigo-Torres L."/>
            <person name="Arahal R. D."/>
            <person name="Lucena T."/>
        </authorList>
    </citation>
    <scope>NUCLEOTIDE SEQUENCE [LARGE SCALE GENOMIC DNA]</scope>
    <source>
        <strain evidence="2 3">CECT 30171</strain>
    </source>
</reference>